<dbReference type="RefSeq" id="WP_187243468.1">
    <property type="nucleotide sequence ID" value="NZ_BAAAOK010000009.1"/>
</dbReference>
<dbReference type="Pfam" id="PF01740">
    <property type="entry name" value="STAS"/>
    <property type="match status" value="1"/>
</dbReference>
<dbReference type="EMBL" id="JABVEC010000008">
    <property type="protein sequence ID" value="MBC6466457.1"/>
    <property type="molecule type" value="Genomic_DNA"/>
</dbReference>
<sequence>MTFKEGDGTAEQVIGWDHAQASLSVVPQDACTVVKVSGVIDIATAPALREGLYRTCEHCTGRLVVDLSGVSFCDACGLAVLIGTQRRATLRDIPLRLAAPSPPVARLLQLTGLDRILPIQPSPDTATPDEKTPDAAVRHARDERLNG</sequence>
<dbReference type="PANTHER" id="PTHR33495">
    <property type="entry name" value="ANTI-SIGMA FACTOR ANTAGONIST TM_1081-RELATED-RELATED"/>
    <property type="match status" value="1"/>
</dbReference>
<keyword evidence="6" id="KW-1185">Reference proteome</keyword>
<accession>A0ABR7LNN8</accession>
<feature type="domain" description="STAS" evidence="4">
    <location>
        <begin position="21"/>
        <end position="117"/>
    </location>
</feature>
<dbReference type="InterPro" id="IPR002645">
    <property type="entry name" value="STAS_dom"/>
</dbReference>
<evidence type="ECO:0000256" key="1">
    <source>
        <dbReference type="ARBA" id="ARBA00009013"/>
    </source>
</evidence>
<dbReference type="CDD" id="cd07043">
    <property type="entry name" value="STAS_anti-anti-sigma_factors"/>
    <property type="match status" value="1"/>
</dbReference>
<dbReference type="NCBIfam" id="TIGR00377">
    <property type="entry name" value="ant_ant_sig"/>
    <property type="match status" value="1"/>
</dbReference>
<comment type="caution">
    <text evidence="5">The sequence shown here is derived from an EMBL/GenBank/DDBJ whole genome shotgun (WGS) entry which is preliminary data.</text>
</comment>
<feature type="region of interest" description="Disordered" evidence="3">
    <location>
        <begin position="119"/>
        <end position="147"/>
    </location>
</feature>
<proteinExistence type="inferred from homology"/>
<reference evidence="5 6" key="1">
    <citation type="submission" date="2020-06" db="EMBL/GenBank/DDBJ databases">
        <title>Actinomadura xiongansis sp. nov., isolated from soil of Baiyangdian.</title>
        <authorList>
            <person name="Zhang X."/>
        </authorList>
    </citation>
    <scope>NUCLEOTIDE SEQUENCE [LARGE SCALE GENOMIC DNA]</scope>
    <source>
        <strain evidence="5 6">HBUM206468</strain>
    </source>
</reference>
<dbReference type="InterPro" id="IPR003658">
    <property type="entry name" value="Anti-sigma_ant"/>
</dbReference>
<organism evidence="5 6">
    <name type="scientific">Actinomadura alba</name>
    <dbReference type="NCBI Taxonomy" id="406431"/>
    <lineage>
        <taxon>Bacteria</taxon>
        <taxon>Bacillati</taxon>
        <taxon>Actinomycetota</taxon>
        <taxon>Actinomycetes</taxon>
        <taxon>Streptosporangiales</taxon>
        <taxon>Thermomonosporaceae</taxon>
        <taxon>Actinomadura</taxon>
    </lineage>
</organism>
<evidence type="ECO:0000313" key="5">
    <source>
        <dbReference type="EMBL" id="MBC6466457.1"/>
    </source>
</evidence>
<dbReference type="Gene3D" id="3.30.750.24">
    <property type="entry name" value="STAS domain"/>
    <property type="match status" value="1"/>
</dbReference>
<comment type="similarity">
    <text evidence="1 2">Belongs to the anti-sigma-factor antagonist family.</text>
</comment>
<dbReference type="Proteomes" id="UP000805614">
    <property type="component" value="Unassembled WGS sequence"/>
</dbReference>
<evidence type="ECO:0000313" key="6">
    <source>
        <dbReference type="Proteomes" id="UP000805614"/>
    </source>
</evidence>
<gene>
    <name evidence="5" type="ORF">HKK74_13210</name>
</gene>
<dbReference type="PROSITE" id="PS50801">
    <property type="entry name" value="STAS"/>
    <property type="match status" value="1"/>
</dbReference>
<dbReference type="PANTHER" id="PTHR33495:SF2">
    <property type="entry name" value="ANTI-SIGMA FACTOR ANTAGONIST TM_1081-RELATED"/>
    <property type="match status" value="1"/>
</dbReference>
<name>A0ABR7LNN8_9ACTN</name>
<protein>
    <recommendedName>
        <fullName evidence="2">Anti-sigma factor antagonist</fullName>
    </recommendedName>
</protein>
<dbReference type="InterPro" id="IPR036513">
    <property type="entry name" value="STAS_dom_sf"/>
</dbReference>
<evidence type="ECO:0000256" key="2">
    <source>
        <dbReference type="RuleBase" id="RU003749"/>
    </source>
</evidence>
<evidence type="ECO:0000259" key="4">
    <source>
        <dbReference type="PROSITE" id="PS50801"/>
    </source>
</evidence>
<feature type="compositionally biased region" description="Basic and acidic residues" evidence="3">
    <location>
        <begin position="128"/>
        <end position="147"/>
    </location>
</feature>
<dbReference type="SUPFAM" id="SSF52091">
    <property type="entry name" value="SpoIIaa-like"/>
    <property type="match status" value="1"/>
</dbReference>
<evidence type="ECO:0000256" key="3">
    <source>
        <dbReference type="SAM" id="MobiDB-lite"/>
    </source>
</evidence>